<dbReference type="PANTHER" id="PTHR35038:SF8">
    <property type="entry name" value="C-TYPE POLYHEME CYTOCHROME OMCC"/>
    <property type="match status" value="1"/>
</dbReference>
<dbReference type="PANTHER" id="PTHR35038">
    <property type="entry name" value="DISSIMILATORY SULFITE REDUCTASE SIRA"/>
    <property type="match status" value="1"/>
</dbReference>
<name>A0A7C3CZP6_9BACT</name>
<dbReference type="Proteomes" id="UP000886043">
    <property type="component" value="Unassembled WGS sequence"/>
</dbReference>
<feature type="domain" description="Cytochrome c-552/4" evidence="2">
    <location>
        <begin position="174"/>
        <end position="210"/>
    </location>
</feature>
<dbReference type="InterPro" id="IPR036280">
    <property type="entry name" value="Multihaem_cyt_sf"/>
</dbReference>
<accession>A0A7C3CZP6</accession>
<protein>
    <recommendedName>
        <fullName evidence="2">Cytochrome c-552/4 domain-containing protein</fullName>
    </recommendedName>
</protein>
<comment type="caution">
    <text evidence="3">The sequence shown here is derived from an EMBL/GenBank/DDBJ whole genome shotgun (WGS) entry which is preliminary data.</text>
</comment>
<dbReference type="Pfam" id="PF13435">
    <property type="entry name" value="Cytochrome_C554"/>
    <property type="match status" value="1"/>
</dbReference>
<evidence type="ECO:0000313" key="3">
    <source>
        <dbReference type="EMBL" id="HFC98728.1"/>
    </source>
</evidence>
<evidence type="ECO:0000259" key="2">
    <source>
        <dbReference type="Pfam" id="PF13435"/>
    </source>
</evidence>
<dbReference type="SUPFAM" id="SSF48695">
    <property type="entry name" value="Multiheme cytochromes"/>
    <property type="match status" value="1"/>
</dbReference>
<proteinExistence type="predicted"/>
<keyword evidence="1" id="KW-0732">Signal</keyword>
<dbReference type="InterPro" id="IPR023155">
    <property type="entry name" value="Cyt_c-552/4"/>
</dbReference>
<organism evidence="3">
    <name type="scientific">Thermosulfurimonas dismutans</name>
    <dbReference type="NCBI Taxonomy" id="999894"/>
    <lineage>
        <taxon>Bacteria</taxon>
        <taxon>Pseudomonadati</taxon>
        <taxon>Thermodesulfobacteriota</taxon>
        <taxon>Thermodesulfobacteria</taxon>
        <taxon>Thermodesulfobacteriales</taxon>
        <taxon>Thermodesulfobacteriaceae</taxon>
        <taxon>Thermosulfurimonas</taxon>
    </lineage>
</organism>
<reference evidence="3" key="1">
    <citation type="journal article" date="2020" name="mSystems">
        <title>Genome- and Community-Level Interaction Insights into Carbon Utilization and Element Cycling Functions of Hydrothermarchaeota in Hydrothermal Sediment.</title>
        <authorList>
            <person name="Zhou Z."/>
            <person name="Liu Y."/>
            <person name="Xu W."/>
            <person name="Pan J."/>
            <person name="Luo Z.H."/>
            <person name="Li M."/>
        </authorList>
    </citation>
    <scope>NUCLEOTIDE SEQUENCE [LARGE SCALE GENOMIC DNA]</scope>
    <source>
        <strain evidence="3">HyVt-483</strain>
    </source>
</reference>
<evidence type="ECO:0000256" key="1">
    <source>
        <dbReference type="ARBA" id="ARBA00022729"/>
    </source>
</evidence>
<dbReference type="EMBL" id="DRMH01000135">
    <property type="protein sequence ID" value="HFC98728.1"/>
    <property type="molecule type" value="Genomic_DNA"/>
</dbReference>
<dbReference type="AlphaFoldDB" id="A0A7C3CZP6"/>
<sequence>MNSSPLLWGRRWNRVGSLFRPTPWSTENWMFRGLLITVIILGLWSLPAGANSYVGSRACKRCHPQIYRGWRSTLHPYMLKEATDETLILPWNNVVLRFGRRKFRLFRRGREFWMEITHNGKTEAYRVKYILGGTWKELFITELPNGELRILPLSWVVEGEKWDLNDYWPSTLYQEKCMGCHVTGLRLERRGKRLVTRFRELGVGCEACHGPGEKHIEAPAEKKFETIVNPARIPNYRIAAMVCGACHSRGETPDGRYRYPRGYLPGKSFEFTFILKPILYPDGSPKANYEQYNDWLKSNHSRAGVMCWDCHEVHSKGRANRFQTKLPGSLLCRKCHQVKNKGVHGIHSVNICVGCHMPLVARRGLVRDIHSHQFRVVFPSWTLKIGSFEKQPNSCNACHFHRKDPPERLEKILEYSLEGLNF</sequence>
<dbReference type="Gene3D" id="1.10.1130.10">
    <property type="entry name" value="Flavocytochrome C3, Chain A"/>
    <property type="match status" value="1"/>
</dbReference>
<dbReference type="InterPro" id="IPR051829">
    <property type="entry name" value="Multiheme_Cytochr_ET"/>
</dbReference>
<gene>
    <name evidence="3" type="ORF">ENJ40_09805</name>
</gene>